<dbReference type="KEGG" id="ehl:EHLA_1537"/>
<organism evidence="1 2">
    <name type="scientific">Anaerobutyricum hallii</name>
    <dbReference type="NCBI Taxonomy" id="39488"/>
    <lineage>
        <taxon>Bacteria</taxon>
        <taxon>Bacillati</taxon>
        <taxon>Bacillota</taxon>
        <taxon>Clostridia</taxon>
        <taxon>Lachnospirales</taxon>
        <taxon>Lachnospiraceae</taxon>
        <taxon>Anaerobutyricum</taxon>
    </lineage>
</organism>
<name>A0A285PSU7_9FIRM</name>
<gene>
    <name evidence="1" type="ORF">EHLA_1537</name>
</gene>
<dbReference type="EMBL" id="LT907978">
    <property type="protein sequence ID" value="SOB72256.1"/>
    <property type="molecule type" value="Genomic_DNA"/>
</dbReference>
<sequence>MMKKIKFLTEDSIEMLKKNSESLYKEVVFTGEKTLEAFLGNAGELKETAFEIEDFVLEMGQPSGKEPLTDAENAQRVYTHMKALSDSQASDERIWLAYTLQEQLDYMKYRWKANSSQDMLNRYFFNYSRNRSLFRNGMARLWWIGRITYDEKRTDPFELTKFLCNHQDFIETICGRSTFNNPIVQKATLTALFDLLKNRKADNREIIREVAKYVNLLAGTYLLDMLSYKEVYDKVYKKIAELVGE</sequence>
<dbReference type="Proteomes" id="UP000217549">
    <property type="component" value="Chromosome I"/>
</dbReference>
<reference evidence="2" key="1">
    <citation type="submission" date="2017-09" db="EMBL/GenBank/DDBJ databases">
        <authorList>
            <person name="Shetty A S."/>
        </authorList>
    </citation>
    <scope>NUCLEOTIDE SEQUENCE [LARGE SCALE GENOMIC DNA]</scope>
</reference>
<proteinExistence type="predicted"/>
<keyword evidence="2" id="KW-1185">Reference proteome</keyword>
<evidence type="ECO:0000313" key="1">
    <source>
        <dbReference type="EMBL" id="SOB72256.1"/>
    </source>
</evidence>
<dbReference type="InterPro" id="IPR045920">
    <property type="entry name" value="DUF6339"/>
</dbReference>
<dbReference type="RefSeq" id="WP_123864849.1">
    <property type="nucleotide sequence ID" value="NZ_LT907978.1"/>
</dbReference>
<dbReference type="Pfam" id="PF19866">
    <property type="entry name" value="DUF6339"/>
    <property type="match status" value="1"/>
</dbReference>
<dbReference type="AlphaFoldDB" id="A0A285PSU7"/>
<protein>
    <submittedName>
        <fullName evidence="1">Uncharacterized protein</fullName>
    </submittedName>
</protein>
<accession>A0A285PSU7</accession>
<evidence type="ECO:0000313" key="2">
    <source>
        <dbReference type="Proteomes" id="UP000217549"/>
    </source>
</evidence>